<evidence type="ECO:0000313" key="2">
    <source>
        <dbReference type="Proteomes" id="UP000011713"/>
    </source>
</evidence>
<evidence type="ECO:0000313" key="1">
    <source>
        <dbReference type="EnsemblProtists" id="HpaP809530"/>
    </source>
</evidence>
<dbReference type="EnsemblProtists" id="HpaT809531">
    <property type="protein sequence ID" value="HpaP809531"/>
    <property type="gene ID" value="HpaG809531"/>
</dbReference>
<keyword evidence="2" id="KW-1185">Reference proteome</keyword>
<sequence length="168" mass="19434">MAQRQVDEISSVPTSDSLTARRLADWWDTWKIILRQILLATTKQARQGLTKSYRQSLHRLYVRLGAALLKARSYDDSPVSSQRRCDHPGSVDTPEELRKNVSECRLWQSTKKERMLVQHTYSPGETSRRFYARVATKFQYKTIVCLGGKATFGSNRSQELADEMEYGW</sequence>
<dbReference type="InParanoid" id="M4BSU5"/>
<dbReference type="EnsemblProtists" id="HpaT809530">
    <property type="protein sequence ID" value="HpaP809530"/>
    <property type="gene ID" value="HpaG809530"/>
</dbReference>
<dbReference type="HOGENOM" id="CLU_1589567_0_0_1"/>
<dbReference type="EMBL" id="JH597790">
    <property type="status" value="NOT_ANNOTATED_CDS"/>
    <property type="molecule type" value="Genomic_DNA"/>
</dbReference>
<proteinExistence type="predicted"/>
<dbReference type="VEuPathDB" id="FungiDB:HpaG809530"/>
<reference evidence="1" key="2">
    <citation type="submission" date="2015-06" db="UniProtKB">
        <authorList>
            <consortium name="EnsemblProtists"/>
        </authorList>
    </citation>
    <scope>IDENTIFICATION</scope>
    <source>
        <strain evidence="1">Emoy2</strain>
    </source>
</reference>
<protein>
    <submittedName>
        <fullName evidence="1">Uncharacterized protein</fullName>
    </submittedName>
</protein>
<organism evidence="1 2">
    <name type="scientific">Hyaloperonospora arabidopsidis (strain Emoy2)</name>
    <name type="common">Downy mildew agent</name>
    <name type="synonym">Peronospora arabidopsidis</name>
    <dbReference type="NCBI Taxonomy" id="559515"/>
    <lineage>
        <taxon>Eukaryota</taxon>
        <taxon>Sar</taxon>
        <taxon>Stramenopiles</taxon>
        <taxon>Oomycota</taxon>
        <taxon>Peronosporomycetes</taxon>
        <taxon>Peronosporales</taxon>
        <taxon>Peronosporaceae</taxon>
        <taxon>Hyaloperonospora</taxon>
    </lineage>
</organism>
<accession>M4BSU5</accession>
<reference evidence="2" key="1">
    <citation type="journal article" date="2010" name="Science">
        <title>Signatures of adaptation to obligate biotrophy in the Hyaloperonospora arabidopsidis genome.</title>
        <authorList>
            <person name="Baxter L."/>
            <person name="Tripathy S."/>
            <person name="Ishaque N."/>
            <person name="Boot N."/>
            <person name="Cabral A."/>
            <person name="Kemen E."/>
            <person name="Thines M."/>
            <person name="Ah-Fong A."/>
            <person name="Anderson R."/>
            <person name="Badejoko W."/>
            <person name="Bittner-Eddy P."/>
            <person name="Boore J.L."/>
            <person name="Chibucos M.C."/>
            <person name="Coates M."/>
            <person name="Dehal P."/>
            <person name="Delehaunty K."/>
            <person name="Dong S."/>
            <person name="Downton P."/>
            <person name="Dumas B."/>
            <person name="Fabro G."/>
            <person name="Fronick C."/>
            <person name="Fuerstenberg S.I."/>
            <person name="Fulton L."/>
            <person name="Gaulin E."/>
            <person name="Govers F."/>
            <person name="Hughes L."/>
            <person name="Humphray S."/>
            <person name="Jiang R.H."/>
            <person name="Judelson H."/>
            <person name="Kamoun S."/>
            <person name="Kyung K."/>
            <person name="Meijer H."/>
            <person name="Minx P."/>
            <person name="Morris P."/>
            <person name="Nelson J."/>
            <person name="Phuntumart V."/>
            <person name="Qutob D."/>
            <person name="Rehmany A."/>
            <person name="Rougon-Cardoso A."/>
            <person name="Ryden P."/>
            <person name="Torto-Alalibo T."/>
            <person name="Studholme D."/>
            <person name="Wang Y."/>
            <person name="Win J."/>
            <person name="Wood J."/>
            <person name="Clifton S.W."/>
            <person name="Rogers J."/>
            <person name="Van den Ackerveken G."/>
            <person name="Jones J.D."/>
            <person name="McDowell J.M."/>
            <person name="Beynon J."/>
            <person name="Tyler B.M."/>
        </authorList>
    </citation>
    <scope>NUCLEOTIDE SEQUENCE [LARGE SCALE GENOMIC DNA]</scope>
    <source>
        <strain evidence="2">Emoy2</strain>
    </source>
</reference>
<dbReference type="AlphaFoldDB" id="M4BSU5"/>
<dbReference type="Proteomes" id="UP000011713">
    <property type="component" value="Unassembled WGS sequence"/>
</dbReference>
<name>M4BSU5_HYAAE</name>